<dbReference type="EMBL" id="CAJVQA010001242">
    <property type="protein sequence ID" value="CAG8507686.1"/>
    <property type="molecule type" value="Genomic_DNA"/>
</dbReference>
<proteinExistence type="predicted"/>
<dbReference type="InterPro" id="IPR007219">
    <property type="entry name" value="XnlR_reg_dom"/>
</dbReference>
<dbReference type="SMART" id="SM00906">
    <property type="entry name" value="Fungal_trans"/>
    <property type="match status" value="1"/>
</dbReference>
<keyword evidence="3" id="KW-0805">Transcription regulation</keyword>
<feature type="compositionally biased region" description="Low complexity" evidence="6">
    <location>
        <begin position="125"/>
        <end position="135"/>
    </location>
</feature>
<evidence type="ECO:0000259" key="8">
    <source>
        <dbReference type="PROSITE" id="PS50048"/>
    </source>
</evidence>
<dbReference type="Proteomes" id="UP000789759">
    <property type="component" value="Unassembled WGS sequence"/>
</dbReference>
<sequence length="913" mass="102074">MSTSINQFNFTADVNNNSDGAGDKDSDNAGTPVKRKRLTQACDACRKKKVKCSGEKPSCNNCTRLNVSCTYLPSTRKRGPRVGLVESLEKRLQQMEKLLQPLKEQGLVDDSDDQSLSPTKKSRLNSIDSIDSNTSNDHDDQLFSDPNSSATSTMPKLHQQSQEFMTSTIKTHVSTPPSQFNKQTPAGHNEQVEFIDSFSQPLRSQQSQFRNKNISPMIESVRGDRNLSNSQPIKIEEENDFMFFGNTAVHPGYKKQGLCSIPTNSVISFQSHIPSSVLFVSNGLPTEDIVEHLALCFFRHVGGNMAMFHQHTFMRRLRQNKVSPFLILAMCSVSARFSDHPNIRRDPAYLAGEPYSTQANKYLLEALDTACLENIQAFLLLALYGYGSALGSKTYTYIGIAIRMAHSLGLHKIDDITSNSSPDCKGSEDAFIAKETKRRTFWSCFVLDRFSSCALGRPSIIQEEDCDVRFPCIESIWDLENPYNSPAIDELLNSNYTKQGSSFTLATSGISACFFSAVALLGRICSYVNRSRPANALSPWDPVSEFSMLHKDLEIWYQSVLPNYAYSRERMLEFIAVDRAGAFAAIHLFYLTAVVVLNRAIVKARKCESKAIPNEFYHLSYDRCYNAAKQVSSIASDILKISSPCVCPFTTYPMYVIATIYICQMNSEDITIVNIAKENVKISEQYLEEMGALWATAKKLRCILGNMKKDQVYLPTSESFSSGNKRSLQNESEIMSDAGLMAYWNSAINTTDVNIINNTSMNAFPDQIISSRFLYNLDHPFIGDSWTNFLRSPSVSPGFLRRFSRSAESGEGANEEGYFSQDMTLYNNNNQFAYDYSMIGDMSTAQPFTEWSDGRIMPNRRNLVDMGEIGSMIPNSLTPNQAIASSNVNVLVGNSTNSQLLNPIALARRKGDF</sequence>
<dbReference type="SMART" id="SM00066">
    <property type="entry name" value="GAL4"/>
    <property type="match status" value="1"/>
</dbReference>
<evidence type="ECO:0000256" key="5">
    <source>
        <dbReference type="ARBA" id="ARBA00023242"/>
    </source>
</evidence>
<feature type="transmembrane region" description="Helical" evidence="7">
    <location>
        <begin position="580"/>
        <end position="601"/>
    </location>
</feature>
<keyword evidence="5" id="KW-0539">Nucleus</keyword>
<dbReference type="PANTHER" id="PTHR47338:SF5">
    <property type="entry name" value="ZN(II)2CYS6 TRANSCRIPTION FACTOR (EUROFUNG)"/>
    <property type="match status" value="1"/>
</dbReference>
<dbReference type="PROSITE" id="PS50048">
    <property type="entry name" value="ZN2_CY6_FUNGAL_2"/>
    <property type="match status" value="1"/>
</dbReference>
<keyword evidence="7" id="KW-0812">Transmembrane</keyword>
<dbReference type="PRINTS" id="PR00755">
    <property type="entry name" value="AFLATOXINBRP"/>
</dbReference>
<dbReference type="GO" id="GO:0000981">
    <property type="term" value="F:DNA-binding transcription factor activity, RNA polymerase II-specific"/>
    <property type="evidence" value="ECO:0007669"/>
    <property type="project" value="InterPro"/>
</dbReference>
<keyword evidence="4" id="KW-0804">Transcription</keyword>
<feature type="compositionally biased region" description="Polar residues" evidence="6">
    <location>
        <begin position="144"/>
        <end position="162"/>
    </location>
</feature>
<keyword evidence="7" id="KW-1133">Transmembrane helix</keyword>
<evidence type="ECO:0000256" key="4">
    <source>
        <dbReference type="ARBA" id="ARBA00023163"/>
    </source>
</evidence>
<evidence type="ECO:0000256" key="6">
    <source>
        <dbReference type="SAM" id="MobiDB-lite"/>
    </source>
</evidence>
<feature type="region of interest" description="Disordered" evidence="6">
    <location>
        <begin position="11"/>
        <end position="32"/>
    </location>
</feature>
<keyword evidence="7" id="KW-0472">Membrane</keyword>
<dbReference type="GO" id="GO:0005634">
    <property type="term" value="C:nucleus"/>
    <property type="evidence" value="ECO:0007669"/>
    <property type="project" value="UniProtKB-SubCell"/>
</dbReference>
<accession>A0A9N8ZTL5</accession>
<dbReference type="CDD" id="cd12148">
    <property type="entry name" value="fungal_TF_MHR"/>
    <property type="match status" value="1"/>
</dbReference>
<dbReference type="InterPro" id="IPR050815">
    <property type="entry name" value="TF_fung"/>
</dbReference>
<dbReference type="Gene3D" id="4.10.240.10">
    <property type="entry name" value="Zn(2)-C6 fungal-type DNA-binding domain"/>
    <property type="match status" value="1"/>
</dbReference>
<evidence type="ECO:0000256" key="3">
    <source>
        <dbReference type="ARBA" id="ARBA00023015"/>
    </source>
</evidence>
<dbReference type="GO" id="GO:0008270">
    <property type="term" value="F:zinc ion binding"/>
    <property type="evidence" value="ECO:0007669"/>
    <property type="project" value="InterPro"/>
</dbReference>
<organism evidence="9 10">
    <name type="scientific">Cetraspora pellucida</name>
    <dbReference type="NCBI Taxonomy" id="1433469"/>
    <lineage>
        <taxon>Eukaryota</taxon>
        <taxon>Fungi</taxon>
        <taxon>Fungi incertae sedis</taxon>
        <taxon>Mucoromycota</taxon>
        <taxon>Glomeromycotina</taxon>
        <taxon>Glomeromycetes</taxon>
        <taxon>Diversisporales</taxon>
        <taxon>Gigasporaceae</taxon>
        <taxon>Cetraspora</taxon>
    </lineage>
</organism>
<gene>
    <name evidence="9" type="ORF">CPELLU_LOCUS2759</name>
</gene>
<evidence type="ECO:0000256" key="2">
    <source>
        <dbReference type="ARBA" id="ARBA00022723"/>
    </source>
</evidence>
<dbReference type="PANTHER" id="PTHR47338">
    <property type="entry name" value="ZN(II)2CYS6 TRANSCRIPTION FACTOR (EUROFUNG)-RELATED"/>
    <property type="match status" value="1"/>
</dbReference>
<dbReference type="GO" id="GO:0006351">
    <property type="term" value="P:DNA-templated transcription"/>
    <property type="evidence" value="ECO:0007669"/>
    <property type="project" value="InterPro"/>
</dbReference>
<dbReference type="GO" id="GO:0003677">
    <property type="term" value="F:DNA binding"/>
    <property type="evidence" value="ECO:0007669"/>
    <property type="project" value="InterPro"/>
</dbReference>
<evidence type="ECO:0000256" key="7">
    <source>
        <dbReference type="SAM" id="Phobius"/>
    </source>
</evidence>
<feature type="domain" description="Zn(2)-C6 fungal-type" evidence="8">
    <location>
        <begin position="41"/>
        <end position="71"/>
    </location>
</feature>
<reference evidence="9" key="1">
    <citation type="submission" date="2021-06" db="EMBL/GenBank/DDBJ databases">
        <authorList>
            <person name="Kallberg Y."/>
            <person name="Tangrot J."/>
            <person name="Rosling A."/>
        </authorList>
    </citation>
    <scope>NUCLEOTIDE SEQUENCE</scope>
    <source>
        <strain evidence="9">FL966</strain>
    </source>
</reference>
<comment type="subcellular location">
    <subcellularLocation>
        <location evidence="1">Nucleus</location>
    </subcellularLocation>
</comment>
<keyword evidence="2" id="KW-0479">Metal-binding</keyword>
<dbReference type="Pfam" id="PF04082">
    <property type="entry name" value="Fungal_trans"/>
    <property type="match status" value="1"/>
</dbReference>
<dbReference type="SUPFAM" id="SSF57701">
    <property type="entry name" value="Zn2/Cys6 DNA-binding domain"/>
    <property type="match status" value="1"/>
</dbReference>
<feature type="region of interest" description="Disordered" evidence="6">
    <location>
        <begin position="103"/>
        <end position="162"/>
    </location>
</feature>
<protein>
    <submittedName>
        <fullName evidence="9">10823_t:CDS:1</fullName>
    </submittedName>
</protein>
<comment type="caution">
    <text evidence="9">The sequence shown here is derived from an EMBL/GenBank/DDBJ whole genome shotgun (WGS) entry which is preliminary data.</text>
</comment>
<name>A0A9N8ZTL5_9GLOM</name>
<dbReference type="InterPro" id="IPR036864">
    <property type="entry name" value="Zn2-C6_fun-type_DNA-bd_sf"/>
</dbReference>
<dbReference type="CDD" id="cd00067">
    <property type="entry name" value="GAL4"/>
    <property type="match status" value="1"/>
</dbReference>
<evidence type="ECO:0000313" key="9">
    <source>
        <dbReference type="EMBL" id="CAG8507686.1"/>
    </source>
</evidence>
<dbReference type="OrthoDB" id="2123952at2759"/>
<evidence type="ECO:0000313" key="10">
    <source>
        <dbReference type="Proteomes" id="UP000789759"/>
    </source>
</evidence>
<dbReference type="AlphaFoldDB" id="A0A9N8ZTL5"/>
<evidence type="ECO:0000256" key="1">
    <source>
        <dbReference type="ARBA" id="ARBA00004123"/>
    </source>
</evidence>
<dbReference type="Pfam" id="PF00172">
    <property type="entry name" value="Zn_clus"/>
    <property type="match status" value="1"/>
</dbReference>
<dbReference type="InterPro" id="IPR001138">
    <property type="entry name" value="Zn2Cys6_DnaBD"/>
</dbReference>
<keyword evidence="10" id="KW-1185">Reference proteome</keyword>
<dbReference type="PROSITE" id="PS00463">
    <property type="entry name" value="ZN2_CY6_FUNGAL_1"/>
    <property type="match status" value="1"/>
</dbReference>